<dbReference type="OrthoDB" id="10040378at2759"/>
<dbReference type="GO" id="GO:0004222">
    <property type="term" value="F:metalloendopeptidase activity"/>
    <property type="evidence" value="ECO:0007669"/>
    <property type="project" value="UniProtKB-UniRule"/>
</dbReference>
<evidence type="ECO:0000256" key="7">
    <source>
        <dbReference type="ARBA" id="ARBA00022729"/>
    </source>
</evidence>
<keyword evidence="8 13" id="KW-0378">Hydrolase</keyword>
<reference evidence="14 15" key="1">
    <citation type="journal article" date="2015" name="Parasit. Vectors">
        <title>Draft genome of the scabies mite.</title>
        <authorList>
            <person name="Rider S.D.Jr."/>
            <person name="Morgan M.S."/>
            <person name="Arlian L.G."/>
        </authorList>
    </citation>
    <scope>NUCLEOTIDE SEQUENCE [LARGE SCALE GENOMIC DNA]</scope>
    <source>
        <strain evidence="14">Arlian Lab</strain>
    </source>
</reference>
<dbReference type="EC" id="3.4.-.-" evidence="13"/>
<dbReference type="GO" id="GO:0030178">
    <property type="term" value="P:negative regulation of Wnt signaling pathway"/>
    <property type="evidence" value="ECO:0007669"/>
    <property type="project" value="UniProtKB-UniRule"/>
</dbReference>
<gene>
    <name evidence="14" type="ORF">QR98_0043590</name>
</gene>
<dbReference type="EMBL" id="JXLN01010529">
    <property type="protein sequence ID" value="KPM05887.1"/>
    <property type="molecule type" value="Genomic_DNA"/>
</dbReference>
<evidence type="ECO:0000256" key="8">
    <source>
        <dbReference type="ARBA" id="ARBA00022801"/>
    </source>
</evidence>
<dbReference type="PANTHER" id="PTHR31120:SF6">
    <property type="entry name" value="METALLOPROTEASE TIKI HOMOLOG"/>
    <property type="match status" value="1"/>
</dbReference>
<evidence type="ECO:0000256" key="11">
    <source>
        <dbReference type="ARBA" id="ARBA00023136"/>
    </source>
</evidence>
<dbReference type="GO" id="GO:0046872">
    <property type="term" value="F:metal ion binding"/>
    <property type="evidence" value="ECO:0007669"/>
    <property type="project" value="UniProtKB-UniRule"/>
</dbReference>
<accession>A0A132A4H6</accession>
<evidence type="ECO:0000313" key="14">
    <source>
        <dbReference type="EMBL" id="KPM05887.1"/>
    </source>
</evidence>
<dbReference type="GO" id="GO:0006508">
    <property type="term" value="P:proteolysis"/>
    <property type="evidence" value="ECO:0007669"/>
    <property type="project" value="UniProtKB-KW"/>
</dbReference>
<keyword evidence="5" id="KW-0812">Transmembrane</keyword>
<keyword evidence="6 13" id="KW-0479">Metal-binding</keyword>
<comment type="cofactor">
    <cofactor evidence="1">
        <name>Co(2+)</name>
        <dbReference type="ChEBI" id="CHEBI:48828"/>
    </cofactor>
</comment>
<dbReference type="AlphaFoldDB" id="A0A132A4H6"/>
<evidence type="ECO:0000256" key="6">
    <source>
        <dbReference type="ARBA" id="ARBA00022723"/>
    </source>
</evidence>
<evidence type="ECO:0000256" key="4">
    <source>
        <dbReference type="ARBA" id="ARBA00022670"/>
    </source>
</evidence>
<dbReference type="Proteomes" id="UP000616769">
    <property type="component" value="Unassembled WGS sequence"/>
</dbReference>
<keyword evidence="9" id="KW-1133">Transmembrane helix</keyword>
<dbReference type="Pfam" id="PF01963">
    <property type="entry name" value="TraB_PrgY_gumN"/>
    <property type="match status" value="1"/>
</dbReference>
<comment type="cofactor">
    <cofactor evidence="13">
        <name>Mn(2+)</name>
        <dbReference type="ChEBI" id="CHEBI:29035"/>
    </cofactor>
    <cofactor evidence="13">
        <name>Co(2+)</name>
        <dbReference type="ChEBI" id="CHEBI:48828"/>
    </cofactor>
    <text evidence="13">Divalent metal cations. Mn(2+) or Co(2+).</text>
</comment>
<keyword evidence="12" id="KW-0325">Glycoprotein</keyword>
<evidence type="ECO:0000256" key="3">
    <source>
        <dbReference type="ARBA" id="ARBA00008261"/>
    </source>
</evidence>
<dbReference type="GO" id="GO:0016055">
    <property type="term" value="P:Wnt signaling pathway"/>
    <property type="evidence" value="ECO:0007669"/>
    <property type="project" value="UniProtKB-KW"/>
</dbReference>
<comment type="similarity">
    <text evidence="3 13">Belongs to the TIKI family.</text>
</comment>
<organism evidence="14 15">
    <name type="scientific">Sarcoptes scabiei</name>
    <name type="common">Itch mite</name>
    <name type="synonym">Acarus scabiei</name>
    <dbReference type="NCBI Taxonomy" id="52283"/>
    <lineage>
        <taxon>Eukaryota</taxon>
        <taxon>Metazoa</taxon>
        <taxon>Ecdysozoa</taxon>
        <taxon>Arthropoda</taxon>
        <taxon>Chelicerata</taxon>
        <taxon>Arachnida</taxon>
        <taxon>Acari</taxon>
        <taxon>Acariformes</taxon>
        <taxon>Sarcoptiformes</taxon>
        <taxon>Astigmata</taxon>
        <taxon>Psoroptidia</taxon>
        <taxon>Sarcoptoidea</taxon>
        <taxon>Sarcoptidae</taxon>
        <taxon>Sarcoptinae</taxon>
        <taxon>Sarcoptes</taxon>
    </lineage>
</organism>
<keyword evidence="4 13" id="KW-0645">Protease</keyword>
<evidence type="ECO:0000256" key="2">
    <source>
        <dbReference type="ARBA" id="ARBA00004479"/>
    </source>
</evidence>
<keyword evidence="13" id="KW-0879">Wnt signaling pathway</keyword>
<evidence type="ECO:0000256" key="1">
    <source>
        <dbReference type="ARBA" id="ARBA00001941"/>
    </source>
</evidence>
<keyword evidence="13" id="KW-1003">Cell membrane</keyword>
<dbReference type="VEuPathDB" id="VectorBase:SSCA001453"/>
<comment type="subcellular location">
    <subcellularLocation>
        <location evidence="13">Cell membrane</location>
        <topology evidence="13">Single-pass type I membrane protein</topology>
    </subcellularLocation>
    <subcellularLocation>
        <location evidence="2">Membrane</location>
        <topology evidence="2">Single-pass type I membrane protein</topology>
    </subcellularLocation>
</comment>
<dbReference type="PANTHER" id="PTHR31120">
    <property type="entry name" value="METALLOPROTEASE TIKI"/>
    <property type="match status" value="1"/>
</dbReference>
<dbReference type="InterPro" id="IPR040230">
    <property type="entry name" value="TIKI1/2-like"/>
</dbReference>
<comment type="function">
    <text evidence="13">Metalloprotease that acts as a negative regulator of the Wnt signaling pathway.</text>
</comment>
<keyword evidence="11" id="KW-0472">Membrane</keyword>
<evidence type="ECO:0000256" key="13">
    <source>
        <dbReference type="RuleBase" id="RU369069"/>
    </source>
</evidence>
<evidence type="ECO:0000313" key="15">
    <source>
        <dbReference type="Proteomes" id="UP000616769"/>
    </source>
</evidence>
<evidence type="ECO:0000256" key="9">
    <source>
        <dbReference type="ARBA" id="ARBA00022989"/>
    </source>
</evidence>
<proteinExistence type="inferred from homology"/>
<evidence type="ECO:0000256" key="12">
    <source>
        <dbReference type="ARBA" id="ARBA00023180"/>
    </source>
</evidence>
<keyword evidence="10 13" id="KW-0482">Metalloprotease</keyword>
<keyword evidence="7 13" id="KW-0732">Signal</keyword>
<name>A0A132A4H6_SARSC</name>
<protein>
    <recommendedName>
        <fullName evidence="13">Metalloprotease TIKI homolog</fullName>
        <ecNumber evidence="13">3.4.-.-</ecNumber>
    </recommendedName>
</protein>
<sequence length="231" mass="26665">MPSWITTEQKSRGLSASGLFNAITLHWERKRPIWVMIMLNSLTENDIKSKGITVLDSFFYQKAKKLNKSIGSVENAEEQCVTLNYLNATQVLYALNQTLIQHESIRAGIKRSNHTTDEMIKHYNCGNLNEALFKEDSANIPLLKNQTILEEPHQIEIAKNIENYFRFEIILKRNKRMSQRVLNLIHSRPKESFFFVFGAGHFLGNDSIIELMKESGFTIVHMNDSHIKNPL</sequence>
<dbReference type="InterPro" id="IPR002816">
    <property type="entry name" value="TraB/PrgY/GumN_fam"/>
</dbReference>
<dbReference type="CDD" id="cd14789">
    <property type="entry name" value="Tiki"/>
    <property type="match status" value="1"/>
</dbReference>
<evidence type="ECO:0000256" key="5">
    <source>
        <dbReference type="ARBA" id="ARBA00022692"/>
    </source>
</evidence>
<dbReference type="GO" id="GO:0005886">
    <property type="term" value="C:plasma membrane"/>
    <property type="evidence" value="ECO:0007669"/>
    <property type="project" value="UniProtKB-SubCell"/>
</dbReference>
<comment type="caution">
    <text evidence="14">The sequence shown here is derived from an EMBL/GenBank/DDBJ whole genome shotgun (WGS) entry which is preliminary data.</text>
</comment>
<evidence type="ECO:0000256" key="10">
    <source>
        <dbReference type="ARBA" id="ARBA00023049"/>
    </source>
</evidence>